<dbReference type="SUPFAM" id="SSF52058">
    <property type="entry name" value="L domain-like"/>
    <property type="match status" value="1"/>
</dbReference>
<dbReference type="NCBIfam" id="NF038128">
    <property type="entry name" value="choice_anch_J"/>
    <property type="match status" value="1"/>
</dbReference>
<dbReference type="InterPro" id="IPR032675">
    <property type="entry name" value="LRR_dom_sf"/>
</dbReference>
<evidence type="ECO:0000313" key="2">
    <source>
        <dbReference type="Proteomes" id="UP000030134"/>
    </source>
</evidence>
<evidence type="ECO:0000313" key="1">
    <source>
        <dbReference type="EMBL" id="KGN98936.1"/>
    </source>
</evidence>
<dbReference type="Gene3D" id="3.40.50.12480">
    <property type="match status" value="2"/>
</dbReference>
<dbReference type="InterPro" id="IPR053139">
    <property type="entry name" value="Surface_bspA-like"/>
</dbReference>
<dbReference type="Gene3D" id="3.80.10.10">
    <property type="entry name" value="Ribonuclease Inhibitor"/>
    <property type="match status" value="2"/>
</dbReference>
<keyword evidence="2" id="KW-1185">Reference proteome</keyword>
<protein>
    <recommendedName>
        <fullName evidence="3">Leucine-rich repeat domain-containing protein</fullName>
    </recommendedName>
</protein>
<dbReference type="InterPro" id="IPR026906">
    <property type="entry name" value="LRR_5"/>
</dbReference>
<name>A0A0A2G6T4_9PORP</name>
<accession>A0A0A2G6T4</accession>
<organism evidence="1 2">
    <name type="scientific">Porphyromonas gingivicanis</name>
    <dbReference type="NCBI Taxonomy" id="266762"/>
    <lineage>
        <taxon>Bacteria</taxon>
        <taxon>Pseudomonadati</taxon>
        <taxon>Bacteroidota</taxon>
        <taxon>Bacteroidia</taxon>
        <taxon>Bacteroidales</taxon>
        <taxon>Porphyromonadaceae</taxon>
        <taxon>Porphyromonas</taxon>
    </lineage>
</organism>
<evidence type="ECO:0008006" key="3">
    <source>
        <dbReference type="Google" id="ProtNLM"/>
    </source>
</evidence>
<reference evidence="1 2" key="1">
    <citation type="submission" date="2014-08" db="EMBL/GenBank/DDBJ databases">
        <title>Porphyromonas gingivicanis strain:COT-022_OH1391 Genome sequencing.</title>
        <authorList>
            <person name="Wallis C."/>
            <person name="Deusch O."/>
            <person name="O'Flynn C."/>
            <person name="Davis I."/>
            <person name="Jospin G."/>
            <person name="Darling A.E."/>
            <person name="Coil D.A."/>
            <person name="Alexiev A."/>
            <person name="Horsfall A."/>
            <person name="Kirkwood N."/>
            <person name="Harris S."/>
            <person name="Eisen J.A."/>
        </authorList>
    </citation>
    <scope>NUCLEOTIDE SEQUENCE [LARGE SCALE GENOMIC DNA]</scope>
    <source>
        <strain evidence="2">COT-022 OH1391</strain>
    </source>
</reference>
<sequence>MQKVQVKKPGTLETEVTALGLTTPLTKLKVEGGLNGKDIAYLRQLLGGMFNLSIPQESDATLTYLDLKKATFVKDDERYCFLEDAYPNPTSIAKKMFAGCIKLETIVLPKTITSIEEEAFAFCSQLYEVRNIDNIKEVGWGAFKGCSSLQIVNFSDELTVIRGEAFKNCSDLQGMIFPSSLADIGSNAFESCGFRSVVLPSKAIDLGSYIFKNCPNLQNAWIEAPLQSIPAGIFSGCSQLHRIHLPENINIISSEAFTECSALRHIELPPYCGLIMGYSFWNCKNLKQITLSGEEITQAMGAFTENLLPSINVYVPQTLVQQYQQSEPWSKTSVLSWEDYAPTDNDIFEEDFDNYPDKLNEWQGNDIWKTEGGAYIRTVGSKRLLKLGDNEGVGIVRTKPLALQGNTGKFHIKFKADTWNDLHNNFIIAVYNKNDELTYSTPVTVPNPEMGNNLRQFDIELLGGTNEGYIKLYTTQEGRIAFIDDIHIYTTTKASPYYTASAQEINFGRINANEEVPDKVCFIYGENLSKAPKVKIVSKQLGVFSVDVEGDEKMSRVLIMINTENIGVFEAYLKIEYNEENVIHIPLKAIIQNPTNPHNLDDTQPRTELDETFDTQARIPAGWSNILLEGNRKWMMRTTGGINANRYPAIDALGDAKGKIHALLVLPAIDFSSETLREKSLFFNLATVQANGATLRLVDLAKDGTITPLQDLTQTTDSEWQQIEYKLEQIAEKGIRFLAFEYIGEEKVKSTIYRIDNVKLDKSITCVEQLSNNNITIEVKGKTIYLKGGCHDEIVRFITTDGRTIAQQQAQDGYITFTAPSHGVYIIITKGKTLKVLVQ</sequence>
<dbReference type="STRING" id="266762.HQ36_00065"/>
<comment type="caution">
    <text evidence="1">The sequence shown here is derived from an EMBL/GenBank/DDBJ whole genome shotgun (WGS) entry which is preliminary data.</text>
</comment>
<dbReference type="eggNOG" id="COG5492">
    <property type="taxonomic scope" value="Bacteria"/>
</dbReference>
<gene>
    <name evidence="1" type="ORF">HQ36_00065</name>
</gene>
<dbReference type="Proteomes" id="UP000030134">
    <property type="component" value="Unassembled WGS sequence"/>
</dbReference>
<dbReference type="PANTHER" id="PTHR45661">
    <property type="entry name" value="SURFACE ANTIGEN"/>
    <property type="match status" value="1"/>
</dbReference>
<dbReference type="Pfam" id="PF13306">
    <property type="entry name" value="LRR_5"/>
    <property type="match status" value="1"/>
</dbReference>
<proteinExistence type="predicted"/>
<dbReference type="PANTHER" id="PTHR45661:SF3">
    <property type="entry name" value="IG-LIKE DOMAIN-CONTAINING PROTEIN"/>
    <property type="match status" value="1"/>
</dbReference>
<dbReference type="EMBL" id="JQZW01000002">
    <property type="protein sequence ID" value="KGN98936.1"/>
    <property type="molecule type" value="Genomic_DNA"/>
</dbReference>
<dbReference type="AlphaFoldDB" id="A0A0A2G6T4"/>